<evidence type="ECO:0000313" key="1">
    <source>
        <dbReference type="EMBL" id="CAD8069879.1"/>
    </source>
</evidence>
<dbReference type="EMBL" id="CAJJDM010000044">
    <property type="protein sequence ID" value="CAD8069879.1"/>
    <property type="molecule type" value="Genomic_DNA"/>
</dbReference>
<comment type="caution">
    <text evidence="1">The sequence shown here is derived from an EMBL/GenBank/DDBJ whole genome shotgun (WGS) entry which is preliminary data.</text>
</comment>
<proteinExistence type="predicted"/>
<dbReference type="Proteomes" id="UP000688137">
    <property type="component" value="Unassembled WGS sequence"/>
</dbReference>
<gene>
    <name evidence="1" type="ORF">PPRIM_AZ9-3.1.T0440284</name>
</gene>
<protein>
    <submittedName>
        <fullName evidence="1">Uncharacterized protein</fullName>
    </submittedName>
</protein>
<reference evidence="1" key="1">
    <citation type="submission" date="2021-01" db="EMBL/GenBank/DDBJ databases">
        <authorList>
            <consortium name="Genoscope - CEA"/>
            <person name="William W."/>
        </authorList>
    </citation>
    <scope>NUCLEOTIDE SEQUENCE</scope>
</reference>
<accession>A0A8S1LS97</accession>
<organism evidence="1 2">
    <name type="scientific">Paramecium primaurelia</name>
    <dbReference type="NCBI Taxonomy" id="5886"/>
    <lineage>
        <taxon>Eukaryota</taxon>
        <taxon>Sar</taxon>
        <taxon>Alveolata</taxon>
        <taxon>Ciliophora</taxon>
        <taxon>Intramacronucleata</taxon>
        <taxon>Oligohymenophorea</taxon>
        <taxon>Peniculida</taxon>
        <taxon>Parameciidae</taxon>
        <taxon>Paramecium</taxon>
    </lineage>
</organism>
<dbReference type="AlphaFoldDB" id="A0A8S1LS97"/>
<sequence>MNLIQNRLRKRTYLQDVHNQNNDRNSIAQRCSTSIHNSIDVCRQTHAMTFHLSNPREKSLSVESQESENEFLHTHRRATTNIINPHKNYKALQQVSYITQIMMPDYEKNINTISVIESKAYQIQLANQEDQRQQQSLNDGEIWIDYKFENHPIELKQDFVNVQKLRQLEFYYYKIRCQGEPVPLTFTMNQVEQTKFKVFLSTTNPFPSKFSCEQIFQVKTWKYKSKDYKQFRQKFIFISLVCDLDTTIKIQFTFGSPQGIQTQYKSPIAKQQIKQNLINCDLTASQIIKKRKKQMLQLSKGRNLIQENILNVTIQNDECFKSQKQLYKTLQQKKFYEVVKKRKQLEINTQGQKQINYFSKEITHLLKKLKQQKDIDQHRYLKSEIQLEMFRLIAYLQLINVIYEKLKHQHKIIHHVQIIQIKMKTIYYRAKKNMCKLKGNSLFARVHLDVKFCLSMLANQIKKKVRIQNINKIQPLLIQRSVLWNFKEKIHHTSRHLQCIKESIYNFILRYRVYKQFLRSIFEKNFDFNCQQYITNKDLKIQQQFELWHQNSKYLIYFQFLSKTFANIYGRQKLNAFFTNLRKQKKDKNNQRKESLLQVFSKKQDNQQIISLFKVPLQNDLQQMLPFLYEQTKGGASQYCRDQIRRPFNKLLF</sequence>
<dbReference type="OMA" id="CRQTHAM"/>
<evidence type="ECO:0000313" key="2">
    <source>
        <dbReference type="Proteomes" id="UP000688137"/>
    </source>
</evidence>
<name>A0A8S1LS97_PARPR</name>
<keyword evidence="2" id="KW-1185">Reference proteome</keyword>